<dbReference type="GO" id="GO:0046872">
    <property type="term" value="F:metal ion binding"/>
    <property type="evidence" value="ECO:0007669"/>
    <property type="project" value="UniProtKB-KW"/>
</dbReference>
<dbReference type="PANTHER" id="PTHR40447:SF1">
    <property type="entry name" value="ANAEROBIC SULFITE REDUCTASE SUBUNIT A"/>
    <property type="match status" value="1"/>
</dbReference>
<gene>
    <name evidence="5" type="ORF">HKBW3S47_00311</name>
</gene>
<dbReference type="InterPro" id="IPR017896">
    <property type="entry name" value="4Fe4S_Fe-S-bd"/>
</dbReference>
<evidence type="ECO:0000256" key="2">
    <source>
        <dbReference type="ARBA" id="ARBA00023004"/>
    </source>
</evidence>
<dbReference type="PROSITE" id="PS00198">
    <property type="entry name" value="4FE4S_FER_1"/>
    <property type="match status" value="1"/>
</dbReference>
<dbReference type="Pfam" id="PF17179">
    <property type="entry name" value="Fer4_22"/>
    <property type="match status" value="1"/>
</dbReference>
<evidence type="ECO:0000313" key="6">
    <source>
        <dbReference type="Proteomes" id="UP000569018"/>
    </source>
</evidence>
<keyword evidence="2" id="KW-0408">Iron</keyword>
<dbReference type="Proteomes" id="UP000569018">
    <property type="component" value="Unassembled WGS sequence"/>
</dbReference>
<keyword evidence="1" id="KW-0479">Metal-binding</keyword>
<proteinExistence type="predicted"/>
<keyword evidence="3" id="KW-0411">Iron-sulfur</keyword>
<reference evidence="5 6" key="1">
    <citation type="journal article" date="2020" name="Front. Microbiol.">
        <title>Single-cell genomics of novel Actinobacteria with the Wood-Ljungdahl pathway discovered in a serpentinizing system.</title>
        <authorList>
            <person name="Merino N."/>
            <person name="Kawai M."/>
            <person name="Boyd E.S."/>
            <person name="Colman D.R."/>
            <person name="McGlynn S.E."/>
            <person name="Nealson K.H."/>
            <person name="Kurokawa K."/>
            <person name="Hongoh Y."/>
        </authorList>
    </citation>
    <scope>NUCLEOTIDE SEQUENCE [LARGE SCALE GENOMIC DNA]</scope>
    <source>
        <strain evidence="5 6">S47</strain>
    </source>
</reference>
<protein>
    <submittedName>
        <fullName evidence="5">Sulfhydrogenase subunit beta (Sulfur reductase)</fullName>
    </submittedName>
</protein>
<organism evidence="5 6">
    <name type="scientific">Candidatus Hakubella thermalkaliphila</name>
    <dbReference type="NCBI Taxonomy" id="2754717"/>
    <lineage>
        <taxon>Bacteria</taxon>
        <taxon>Bacillati</taxon>
        <taxon>Actinomycetota</taxon>
        <taxon>Actinomycetota incertae sedis</taxon>
        <taxon>Candidatus Hakubellales</taxon>
        <taxon>Candidatus Hakubellaceae</taxon>
        <taxon>Candidatus Hakubella</taxon>
    </lineage>
</organism>
<dbReference type="EMBL" id="BLSD01000009">
    <property type="protein sequence ID" value="GFP38610.1"/>
    <property type="molecule type" value="Genomic_DNA"/>
</dbReference>
<comment type="caution">
    <text evidence="5">The sequence shown here is derived from an EMBL/GenBank/DDBJ whole genome shotgun (WGS) entry which is preliminary data.</text>
</comment>
<evidence type="ECO:0000256" key="1">
    <source>
        <dbReference type="ARBA" id="ARBA00022723"/>
    </source>
</evidence>
<dbReference type="GO" id="GO:0051536">
    <property type="term" value="F:iron-sulfur cluster binding"/>
    <property type="evidence" value="ECO:0007669"/>
    <property type="project" value="UniProtKB-KW"/>
</dbReference>
<dbReference type="PROSITE" id="PS51379">
    <property type="entry name" value="4FE4S_FER_2"/>
    <property type="match status" value="1"/>
</dbReference>
<dbReference type="InterPro" id="IPR017900">
    <property type="entry name" value="4Fe4S_Fe_S_CS"/>
</dbReference>
<dbReference type="RefSeq" id="WP_176235319.1">
    <property type="nucleotide sequence ID" value="NZ_BLSD01000009.1"/>
</dbReference>
<dbReference type="AlphaFoldDB" id="A0A6V8Q2F1"/>
<evidence type="ECO:0000313" key="5">
    <source>
        <dbReference type="EMBL" id="GFP38610.1"/>
    </source>
</evidence>
<evidence type="ECO:0000256" key="3">
    <source>
        <dbReference type="ARBA" id="ARBA00023014"/>
    </source>
</evidence>
<evidence type="ECO:0000259" key="4">
    <source>
        <dbReference type="PROSITE" id="PS51379"/>
    </source>
</evidence>
<accession>A0A6V8Q2F1</accession>
<name>A0A6V8Q2F1_9ACTN</name>
<dbReference type="PANTHER" id="PTHR40447">
    <property type="entry name" value="ANAEROBIC SULFITE REDUCTASE SUBUNIT A"/>
    <property type="match status" value="1"/>
</dbReference>
<feature type="domain" description="4Fe-4S ferredoxin-type" evidence="4">
    <location>
        <begin position="234"/>
        <end position="263"/>
    </location>
</feature>
<sequence>MANQLVGKRKVGDTVLLKKKDMHRLVEALADEHNIFGPVRKDGQVVFSRIAQATELDYYVNSMMSPKKYLHRPREIILSGHIGDGFLAEESIPDRKQVLMAVKPCDVHAILYLDKVFNHDFQDPYYNARREKTFIVGLNCTEVGENCFCSSMDTGPELKEGYDLLLTNLGDRYTVDVGSEAGVEIVERIGLEDAQISDAMLKLRKIRVAREQMSKRLNTKDLPQILRANLGHIYWPQVGEECLGCANCVMVCPTCYCYNVVDQVDMSLKNVERIRSWDSCQVLDFAAVSGGNFRKEQATRMKQFVCHKLSYSLDQYGLFGCVGGGRCITWCPAEIDITKVAQEIRGGES</sequence>
<dbReference type="SUPFAM" id="SSF46548">
    <property type="entry name" value="alpha-helical ferredoxin"/>
    <property type="match status" value="1"/>
</dbReference>